<keyword evidence="2" id="KW-1133">Transmembrane helix</keyword>
<accession>A0A1I0G823</accession>
<keyword evidence="4" id="KW-0269">Exonuclease</keyword>
<evidence type="ECO:0000313" key="5">
    <source>
        <dbReference type="Proteomes" id="UP000199820"/>
    </source>
</evidence>
<keyword evidence="2" id="KW-0472">Membrane</keyword>
<dbReference type="GO" id="GO:0004527">
    <property type="term" value="F:exonuclease activity"/>
    <property type="evidence" value="ECO:0007669"/>
    <property type="project" value="UniProtKB-KW"/>
</dbReference>
<keyword evidence="2" id="KW-0812">Transmembrane</keyword>
<keyword evidence="5" id="KW-1185">Reference proteome</keyword>
<dbReference type="Gene3D" id="3.40.50.300">
    <property type="entry name" value="P-loop containing nucleotide triphosphate hydrolases"/>
    <property type="match status" value="2"/>
</dbReference>
<dbReference type="InterPro" id="IPR038729">
    <property type="entry name" value="Rad50/SbcC_AAA"/>
</dbReference>
<evidence type="ECO:0000256" key="2">
    <source>
        <dbReference type="SAM" id="Phobius"/>
    </source>
</evidence>
<gene>
    <name evidence="4" type="ORF">SAMN04487771_103115</name>
</gene>
<dbReference type="InterPro" id="IPR027417">
    <property type="entry name" value="P-loop_NTPase"/>
</dbReference>
<dbReference type="PANTHER" id="PTHR41259:SF1">
    <property type="entry name" value="DOUBLE-STRAND BREAK REPAIR RAD50 ATPASE, PUTATIVE-RELATED"/>
    <property type="match status" value="1"/>
</dbReference>
<dbReference type="EMBL" id="FOIL01000031">
    <property type="protein sequence ID" value="SET66800.1"/>
    <property type="molecule type" value="Genomic_DNA"/>
</dbReference>
<dbReference type="Pfam" id="PF13476">
    <property type="entry name" value="AAA_23"/>
    <property type="match status" value="1"/>
</dbReference>
<dbReference type="GO" id="GO:0006302">
    <property type="term" value="P:double-strand break repair"/>
    <property type="evidence" value="ECO:0007669"/>
    <property type="project" value="InterPro"/>
</dbReference>
<dbReference type="RefSeq" id="WP_074649820.1">
    <property type="nucleotide sequence ID" value="NZ_FOIL01000031.1"/>
</dbReference>
<sequence>MRLIHAHIDNFGTLHHFDIDFNCGINNIFHENGWGKTTLVTFIKVMFYGFDNDGKRNDIENERRHYTPWQNGTYGGTLSFELHDKQYRIERVFKSKNHDSFELYDVATNLPTKDYSSNIGEEIFGIDMKSFANTVFIGQQQVGSTEPTSQISAKIGNLSNETADMSMYEPANNALTKKLLSLTPKRNTGLLAKLEPQITELKYQVDQKTVIENNYSEQNAKIQECNKELESINKQLRSVNEKRNILSEYLNVGTKKEQYNGLKKELEDAAKELAETKKLFQKEVPTQDDIARFSKDANDYTLVSAEVKNAVLKDDEVAQYESLKKKFENGTPTQNELNITEQDIKKLSAFRKDMEIGKPTNEELRQLEQMKTSFRNGTPNTSTVDQLIDDCQKMNGIQQALPGNKANLETQIFNIENAASNQSKKSAPNMVLIIIGVLAVVAGIAIYLAAKNPAGFAGVAVGAVLLIAGVMVGNKKEAESEKKPELPESVKALKEKIEHEEMFLKQKEKEITEFVTAYGSVPRQDKLLNQLYDLKTASIKYNELNKKVSAYNQKNYEDAVEKTVQGIEAVFEEYGIKCAEDRFEAELYHLESDIKTYVALENKAATQNAIEEKYRKARSAINEWVAKYSDNSETDPLTLVSDLRKNLGILQTKEESFEKRKKQLSLFEADNDVASFEALKAPEFDETMEELTVSAKSLDERKTELQEIRNVVQNQIKELEEKLESISQAEDTYQAKLDERNTLQHQYEIVEKTQEYLAKAKDSFLAHYMQPMQTAFDKYYTLLTGDESNAYDLDANLNVTKVAEGAHRDIGLLSEGYKDLVGLCRRMAMIDAMYEGEKPFIIFDDPFVNFDNEKTEYGIKFINELSKKNQIIYMTCHNSRKA</sequence>
<feature type="transmembrane region" description="Helical" evidence="2">
    <location>
        <begin position="430"/>
        <end position="450"/>
    </location>
</feature>
<dbReference type="PANTHER" id="PTHR41259">
    <property type="entry name" value="DOUBLE-STRAND BREAK REPAIR RAD50 ATPASE, PUTATIVE-RELATED"/>
    <property type="match status" value="1"/>
</dbReference>
<dbReference type="GO" id="GO:0016887">
    <property type="term" value="F:ATP hydrolysis activity"/>
    <property type="evidence" value="ECO:0007669"/>
    <property type="project" value="InterPro"/>
</dbReference>
<feature type="coiled-coil region" evidence="1">
    <location>
        <begin position="208"/>
        <end position="283"/>
    </location>
</feature>
<protein>
    <submittedName>
        <fullName evidence="4">DNA repair exonuclease SbcCD ATPase subunit</fullName>
    </submittedName>
</protein>
<dbReference type="SUPFAM" id="SSF52540">
    <property type="entry name" value="P-loop containing nucleoside triphosphate hydrolases"/>
    <property type="match status" value="1"/>
</dbReference>
<evidence type="ECO:0000256" key="1">
    <source>
        <dbReference type="SAM" id="Coils"/>
    </source>
</evidence>
<keyword evidence="4" id="KW-0378">Hydrolase</keyword>
<evidence type="ECO:0000313" key="4">
    <source>
        <dbReference type="EMBL" id="SET66800.1"/>
    </source>
</evidence>
<feature type="transmembrane region" description="Helical" evidence="2">
    <location>
        <begin position="456"/>
        <end position="473"/>
    </location>
</feature>
<dbReference type="OrthoDB" id="9764467at2"/>
<dbReference type="AlphaFoldDB" id="A0A1I0G823"/>
<reference evidence="4 5" key="1">
    <citation type="submission" date="2016-10" db="EMBL/GenBank/DDBJ databases">
        <authorList>
            <person name="de Groot N.N."/>
        </authorList>
    </citation>
    <scope>NUCLEOTIDE SEQUENCE [LARGE SCALE GENOMIC DNA]</scope>
    <source>
        <strain evidence="4 5">KH1P1</strain>
    </source>
</reference>
<keyword evidence="4" id="KW-0540">Nuclease</keyword>
<proteinExistence type="predicted"/>
<organism evidence="4 5">
    <name type="scientific">[Clostridium] aminophilum</name>
    <dbReference type="NCBI Taxonomy" id="1526"/>
    <lineage>
        <taxon>Bacteria</taxon>
        <taxon>Bacillati</taxon>
        <taxon>Bacillota</taxon>
        <taxon>Clostridia</taxon>
        <taxon>Lachnospirales</taxon>
        <taxon>Lachnospiraceae</taxon>
    </lineage>
</organism>
<evidence type="ECO:0000259" key="3">
    <source>
        <dbReference type="Pfam" id="PF13476"/>
    </source>
</evidence>
<dbReference type="Proteomes" id="UP000199820">
    <property type="component" value="Unassembled WGS sequence"/>
</dbReference>
<dbReference type="STRING" id="1526.SAMN02910262_02546"/>
<keyword evidence="1" id="KW-0175">Coiled coil</keyword>
<feature type="domain" description="Rad50/SbcC-type AAA" evidence="3">
    <location>
        <begin position="7"/>
        <end position="242"/>
    </location>
</feature>
<name>A0A1I0G823_9FIRM</name>
<feature type="coiled-coil region" evidence="1">
    <location>
        <begin position="688"/>
        <end position="746"/>
    </location>
</feature>